<name>A0A7X3FJY2_9BACL</name>
<proteinExistence type="predicted"/>
<dbReference type="RefSeq" id="WP_157336725.1">
    <property type="nucleotide sequence ID" value="NZ_RHLK01000008.1"/>
</dbReference>
<dbReference type="EMBL" id="RHLK01000008">
    <property type="protein sequence ID" value="MVP00859.1"/>
    <property type="molecule type" value="Genomic_DNA"/>
</dbReference>
<comment type="caution">
    <text evidence="1">The sequence shown here is derived from an EMBL/GenBank/DDBJ whole genome shotgun (WGS) entry which is preliminary data.</text>
</comment>
<keyword evidence="2" id="KW-1185">Reference proteome</keyword>
<dbReference type="AlphaFoldDB" id="A0A7X3FJY2"/>
<evidence type="ECO:0000313" key="2">
    <source>
        <dbReference type="Proteomes" id="UP000490800"/>
    </source>
</evidence>
<protein>
    <submittedName>
        <fullName evidence="1">Uncharacterized protein</fullName>
    </submittedName>
</protein>
<dbReference type="OrthoDB" id="2653175at2"/>
<evidence type="ECO:0000313" key="1">
    <source>
        <dbReference type="EMBL" id="MVP00859.1"/>
    </source>
</evidence>
<accession>A0A7X3FJY2</accession>
<organism evidence="1 2">
    <name type="scientific">Paenibacillus lutrae</name>
    <dbReference type="NCBI Taxonomy" id="2078573"/>
    <lineage>
        <taxon>Bacteria</taxon>
        <taxon>Bacillati</taxon>
        <taxon>Bacillota</taxon>
        <taxon>Bacilli</taxon>
        <taxon>Bacillales</taxon>
        <taxon>Paenibacillaceae</taxon>
        <taxon>Paenibacillus</taxon>
    </lineage>
</organism>
<gene>
    <name evidence="1" type="ORF">EDM21_15215</name>
</gene>
<sequence length="66" mass="7016">MGIALSLLIGLLVLAAVAVSLRKPNEFKHLEGPSFRPYDEIMAGKTAPSVEATSASAYASLKEKQK</sequence>
<dbReference type="Proteomes" id="UP000490800">
    <property type="component" value="Unassembled WGS sequence"/>
</dbReference>
<reference evidence="1 2" key="1">
    <citation type="journal article" date="2019" name="Microorganisms">
        <title>Paenibacillus lutrae sp. nov., A Chitinolytic Species Isolated from A River Otter in Castril Natural Park, Granada, Spain.</title>
        <authorList>
            <person name="Rodriguez M."/>
            <person name="Reina J.C."/>
            <person name="Bejar V."/>
            <person name="Llamas I."/>
        </authorList>
    </citation>
    <scope>NUCLEOTIDE SEQUENCE [LARGE SCALE GENOMIC DNA]</scope>
    <source>
        <strain evidence="1 2">N10</strain>
    </source>
</reference>